<protein>
    <recommendedName>
        <fullName evidence="5">Serine/arginine repetitive matrix protein 2</fullName>
    </recommendedName>
</protein>
<keyword evidence="4" id="KW-1185">Reference proteome</keyword>
<reference evidence="3 4" key="1">
    <citation type="submission" date="2021-02" db="EMBL/GenBank/DDBJ databases">
        <title>Whole genome sequencing of Streptomyces actuosus VRA1.</title>
        <authorList>
            <person name="Sen G."/>
            <person name="Sen A."/>
        </authorList>
    </citation>
    <scope>NUCLEOTIDE SEQUENCE [LARGE SCALE GENOMIC DNA]</scope>
    <source>
        <strain evidence="3 4">VRA1</strain>
    </source>
</reference>
<feature type="compositionally biased region" description="Pro residues" evidence="1">
    <location>
        <begin position="1"/>
        <end position="10"/>
    </location>
</feature>
<organism evidence="3 4">
    <name type="scientific">Streptomyces actuosus</name>
    <dbReference type="NCBI Taxonomy" id="1885"/>
    <lineage>
        <taxon>Bacteria</taxon>
        <taxon>Bacillati</taxon>
        <taxon>Actinomycetota</taxon>
        <taxon>Actinomycetes</taxon>
        <taxon>Kitasatosporales</taxon>
        <taxon>Streptomycetaceae</taxon>
        <taxon>Streptomyces</taxon>
    </lineage>
</organism>
<dbReference type="Proteomes" id="UP000788262">
    <property type="component" value="Unassembled WGS sequence"/>
</dbReference>
<evidence type="ECO:0000256" key="1">
    <source>
        <dbReference type="SAM" id="MobiDB-lite"/>
    </source>
</evidence>
<accession>A0ABS2VW99</accession>
<evidence type="ECO:0008006" key="5">
    <source>
        <dbReference type="Google" id="ProtNLM"/>
    </source>
</evidence>
<keyword evidence="2" id="KW-1133">Transmembrane helix</keyword>
<proteinExistence type="predicted"/>
<feature type="region of interest" description="Disordered" evidence="1">
    <location>
        <begin position="1"/>
        <end position="72"/>
    </location>
</feature>
<evidence type="ECO:0000313" key="4">
    <source>
        <dbReference type="Proteomes" id="UP000788262"/>
    </source>
</evidence>
<keyword evidence="2" id="KW-0472">Membrane</keyword>
<evidence type="ECO:0000256" key="2">
    <source>
        <dbReference type="SAM" id="Phobius"/>
    </source>
</evidence>
<feature type="compositionally biased region" description="Pro residues" evidence="1">
    <location>
        <begin position="18"/>
        <end position="29"/>
    </location>
</feature>
<sequence>MSMPPPPQSPNGPANPYGAPPGPYGPSPAPHHGTAHPQQPYGPQPVPPPGPYGPQPAPHHGAPYPQPPYGWGPPPRKRRVGLVLGIVGGVVGAVVAVVVALAMLGAAAERGFPEAEYELSVPGTLLDGRYELAEDLTGTQGQKIVDEADGAWDARTDGAAVGRYSLGGDDAKGTLVVSGMYGRFKNTDAARRNMMKGAARSEGSTVAVPPEDFRPAGADGLTVSCEVITQTHEGTRTAIPVCGWADDNTGATVAVVSVDTVHRDPAGIDLAQAADDTARIRGEMRRAVG</sequence>
<evidence type="ECO:0000313" key="3">
    <source>
        <dbReference type="EMBL" id="MBN0047412.1"/>
    </source>
</evidence>
<feature type="transmembrane region" description="Helical" evidence="2">
    <location>
        <begin position="80"/>
        <end position="104"/>
    </location>
</feature>
<feature type="compositionally biased region" description="Pro residues" evidence="1">
    <location>
        <begin position="40"/>
        <end position="57"/>
    </location>
</feature>
<keyword evidence="2" id="KW-0812">Transmembrane</keyword>
<comment type="caution">
    <text evidence="3">The sequence shown here is derived from an EMBL/GenBank/DDBJ whole genome shotgun (WGS) entry which is preliminary data.</text>
</comment>
<dbReference type="EMBL" id="JAFFZS010000025">
    <property type="protein sequence ID" value="MBN0047412.1"/>
    <property type="molecule type" value="Genomic_DNA"/>
</dbReference>
<gene>
    <name evidence="3" type="ORF">JS756_25565</name>
</gene>
<name>A0ABS2VW99_STRAS</name>